<sequence length="93" mass="10713">MQKEDLIGRMVISKAGRDTNDLYVVIDLLDDRYALLANGNSKKVQMPKKKKLKHLVITDVIDQELKNAILLKDKNVDFKIKRFLKFKGIGKEV</sequence>
<dbReference type="InterPro" id="IPR008991">
    <property type="entry name" value="Translation_prot_SH3-like_sf"/>
</dbReference>
<organism evidence="1 2">
    <name type="scientific">Clostridium fallax</name>
    <dbReference type="NCBI Taxonomy" id="1533"/>
    <lineage>
        <taxon>Bacteria</taxon>
        <taxon>Bacillati</taxon>
        <taxon>Bacillota</taxon>
        <taxon>Clostridia</taxon>
        <taxon>Eubacteriales</taxon>
        <taxon>Clostridiaceae</taxon>
        <taxon>Clostridium</taxon>
    </lineage>
</organism>
<gene>
    <name evidence="1" type="ORF">SAMN05443638_10382</name>
</gene>
<proteinExistence type="predicted"/>
<evidence type="ECO:0000313" key="1">
    <source>
        <dbReference type="EMBL" id="SHE47014.1"/>
    </source>
</evidence>
<keyword evidence="2" id="KW-1185">Reference proteome</keyword>
<evidence type="ECO:0000313" key="2">
    <source>
        <dbReference type="Proteomes" id="UP000184035"/>
    </source>
</evidence>
<accession>A0A1M4TRJ1</accession>
<dbReference type="EMBL" id="FQVM01000003">
    <property type="protein sequence ID" value="SHE47014.1"/>
    <property type="molecule type" value="Genomic_DNA"/>
</dbReference>
<protein>
    <recommendedName>
        <fullName evidence="3">Ribosomal protein L14E/L6E/L27E</fullName>
    </recommendedName>
</protein>
<reference evidence="1 2" key="1">
    <citation type="submission" date="2016-11" db="EMBL/GenBank/DDBJ databases">
        <authorList>
            <person name="Jaros S."/>
            <person name="Januszkiewicz K."/>
            <person name="Wedrychowicz H."/>
        </authorList>
    </citation>
    <scope>NUCLEOTIDE SEQUENCE [LARGE SCALE GENOMIC DNA]</scope>
    <source>
        <strain evidence="1 2">DSM 2631</strain>
    </source>
</reference>
<name>A0A1M4TRJ1_9CLOT</name>
<dbReference type="AlphaFoldDB" id="A0A1M4TRJ1"/>
<dbReference type="SUPFAM" id="SSF50104">
    <property type="entry name" value="Translation proteins SH3-like domain"/>
    <property type="match status" value="1"/>
</dbReference>
<dbReference type="Proteomes" id="UP000184035">
    <property type="component" value="Unassembled WGS sequence"/>
</dbReference>
<dbReference type="Gene3D" id="2.30.30.30">
    <property type="match status" value="1"/>
</dbReference>
<evidence type="ECO:0008006" key="3">
    <source>
        <dbReference type="Google" id="ProtNLM"/>
    </source>
</evidence>
<dbReference type="InterPro" id="IPR014722">
    <property type="entry name" value="Rib_uL2_dom2"/>
</dbReference>
<dbReference type="STRING" id="1533.SAMN05443638_10382"/>